<dbReference type="RefSeq" id="WP_111536323.1">
    <property type="nucleotide sequence ID" value="NZ_QKZL01000003.1"/>
</dbReference>
<dbReference type="Pfam" id="PF13470">
    <property type="entry name" value="PIN_3"/>
    <property type="match status" value="1"/>
</dbReference>
<dbReference type="SUPFAM" id="SSF88723">
    <property type="entry name" value="PIN domain-like"/>
    <property type="match status" value="1"/>
</dbReference>
<dbReference type="Proteomes" id="UP000248916">
    <property type="component" value="Unassembled WGS sequence"/>
</dbReference>
<dbReference type="EMBL" id="QKZL01000003">
    <property type="protein sequence ID" value="PZX18527.1"/>
    <property type="molecule type" value="Genomic_DNA"/>
</dbReference>
<feature type="domain" description="PIN" evidence="1">
    <location>
        <begin position="2"/>
        <end position="108"/>
    </location>
</feature>
<proteinExistence type="predicted"/>
<sequence>MRVCFDACVLYPTVLREILVGCAGEGLYAPLWSARILEEWARATVKLGPGAEDVARGEIARLRSEWPAAEVVPRAGDLDRLSLPDPDDVHVLAAAIAGSADLLCTFNARDFPKAALSEEGIVRVDPDQLLRQAWPGEEAGIRRVIERVHAEAERLSGERIELRGLLKRARLPRLAKLVGR</sequence>
<dbReference type="InterPro" id="IPR029060">
    <property type="entry name" value="PIN-like_dom_sf"/>
</dbReference>
<evidence type="ECO:0000313" key="2">
    <source>
        <dbReference type="EMBL" id="PZX18527.1"/>
    </source>
</evidence>
<dbReference type="InterPro" id="IPR002716">
    <property type="entry name" value="PIN_dom"/>
</dbReference>
<dbReference type="OrthoDB" id="211933at2"/>
<comment type="caution">
    <text evidence="2">The sequence shown here is derived from an EMBL/GenBank/DDBJ whole genome shotgun (WGS) entry which is preliminary data.</text>
</comment>
<protein>
    <submittedName>
        <fullName evidence="2">PIN domain-containing protein</fullName>
    </submittedName>
</protein>
<name>A0A2W7NKB1_9RHOB</name>
<evidence type="ECO:0000313" key="3">
    <source>
        <dbReference type="Proteomes" id="UP000248916"/>
    </source>
</evidence>
<organism evidence="2 3">
    <name type="scientific">Palleronia aestuarii</name>
    <dbReference type="NCBI Taxonomy" id="568105"/>
    <lineage>
        <taxon>Bacteria</taxon>
        <taxon>Pseudomonadati</taxon>
        <taxon>Pseudomonadota</taxon>
        <taxon>Alphaproteobacteria</taxon>
        <taxon>Rhodobacterales</taxon>
        <taxon>Roseobacteraceae</taxon>
        <taxon>Palleronia</taxon>
    </lineage>
</organism>
<dbReference type="NCBIfam" id="NF046100">
    <property type="entry name" value="RSP_2648_fam_PIN"/>
    <property type="match status" value="1"/>
</dbReference>
<keyword evidence="3" id="KW-1185">Reference proteome</keyword>
<evidence type="ECO:0000259" key="1">
    <source>
        <dbReference type="Pfam" id="PF13470"/>
    </source>
</evidence>
<gene>
    <name evidence="2" type="ORF">LX81_01161</name>
</gene>
<dbReference type="AlphaFoldDB" id="A0A2W7NKB1"/>
<accession>A0A2W7NKB1</accession>
<reference evidence="2 3" key="1">
    <citation type="submission" date="2018-06" db="EMBL/GenBank/DDBJ databases">
        <title>Genomic Encyclopedia of Archaeal and Bacterial Type Strains, Phase II (KMG-II): from individual species to whole genera.</title>
        <authorList>
            <person name="Goeker M."/>
        </authorList>
    </citation>
    <scope>NUCLEOTIDE SEQUENCE [LARGE SCALE GENOMIC DNA]</scope>
    <source>
        <strain evidence="2 3">DSM 22009</strain>
    </source>
</reference>